<protein>
    <submittedName>
        <fullName evidence="2">AAA family ATPase</fullName>
    </submittedName>
</protein>
<proteinExistence type="predicted"/>
<dbReference type="Pfam" id="PF00931">
    <property type="entry name" value="NB-ARC"/>
    <property type="match status" value="1"/>
</dbReference>
<dbReference type="EMBL" id="RBCK01000003">
    <property type="protein sequence ID" value="RKN71333.1"/>
    <property type="molecule type" value="Genomic_DNA"/>
</dbReference>
<dbReference type="RefSeq" id="WP_120719232.1">
    <property type="nucleotide sequence ID" value="NZ_RBCK01000003.1"/>
</dbReference>
<dbReference type="SUPFAM" id="SSF52540">
    <property type="entry name" value="P-loop containing nucleoside triphosphate hydrolases"/>
    <property type="match status" value="1"/>
</dbReference>
<dbReference type="InterPro" id="IPR027417">
    <property type="entry name" value="P-loop_NTPase"/>
</dbReference>
<sequence length="874" mass="100791">MERFNLNNRLLMFAVCTSIEYDLRNFISNNKPVIGLPNDFVEKARTRNSDSTSSSKGTSDEYEILIELDLGDLVSFIIGNHSSFRVNLEEKSKMKKIFDKIIPIRNRVMHSRPLEFADRSTLEEALNIIDKELPKINWKQVKETRKLILENPQQLLMEVKPTVKDDTTKIYHNLPLPEFDDTGFVGRKKEISDLKGLILNKKSQIITIIGNGGIGKTAIAIKCLYDIVDDPEHQDRFDAIVWVSLKTKSLTKGEFINIKGAIHSVEGMYKSLQKSTVEDSDSPVDDILSFMQNFNTLLVIDNLETVTAGEILNFLKSIPDNSKVLITSRSGVGELETRFRLSEMSLKDSEQYFRLLCQYYGLELYKRDKDSLRQLLTEDLYSSPLSIKWFVTSIYFKTDEASLLAHKDNLIHFSMSNIIDKLNSSQKEILHLFLLEGKPLVFGVIDFYMDESTYELAEDINVLQSTSMLDSKSNTYQINSMAKDYLSLYNKPSNDFIKKVSKKRSELSRILQNIQLEKEASPFFAKTIFGNLETDNKKISSFYLKQALQYSADKRWKEAEESVERAREVAPDYFEVYKIKAYINAENMNLYEAIESYRTAVENANEGYEKATVLYLFSIFYRNKMDDYESAYQEILEAEKNYPDSKEILLEKARVLIFLVRYEEAEMALKSIDITSDEKDRFKNQYISRYADLYIRKGSQFKRRDYKKRLELLEKAIELIEDLETIDGGTASILIKALNDLSFLSFDLDAKQLLEKKIQQHFSLIVNNTNNVVKKLKTAILEHSESYSVDVVDLAKRLGVNYDALAQEITEDTEGIIVTIKYDSGFVKNSNGSFYFSLDEVNFLNPIVGDRVSFEYEETPRGKNAKNLNFIVEK</sequence>
<feature type="domain" description="NB-ARC" evidence="1">
    <location>
        <begin position="189"/>
        <end position="332"/>
    </location>
</feature>
<dbReference type="InterPro" id="IPR011990">
    <property type="entry name" value="TPR-like_helical_dom_sf"/>
</dbReference>
<dbReference type="InterPro" id="IPR002182">
    <property type="entry name" value="NB-ARC"/>
</dbReference>
<dbReference type="PANTHER" id="PTHR47691:SF3">
    <property type="entry name" value="HTH-TYPE TRANSCRIPTIONAL REGULATOR RV0890C-RELATED"/>
    <property type="match status" value="1"/>
</dbReference>
<comment type="caution">
    <text evidence="2">The sequence shown here is derived from an EMBL/GenBank/DDBJ whole genome shotgun (WGS) entry which is preliminary data.</text>
</comment>
<dbReference type="PANTHER" id="PTHR47691">
    <property type="entry name" value="REGULATOR-RELATED"/>
    <property type="match status" value="1"/>
</dbReference>
<dbReference type="GO" id="GO:0043531">
    <property type="term" value="F:ADP binding"/>
    <property type="evidence" value="ECO:0007669"/>
    <property type="project" value="InterPro"/>
</dbReference>
<organism evidence="2 3">
    <name type="scientific">Streptococcus chosunensis</name>
    <dbReference type="NCBI Taxonomy" id="2707003"/>
    <lineage>
        <taxon>Bacteria</taxon>
        <taxon>Bacillati</taxon>
        <taxon>Bacillota</taxon>
        <taxon>Bacilli</taxon>
        <taxon>Lactobacillales</taxon>
        <taxon>Streptococcaceae</taxon>
        <taxon>Streptococcus</taxon>
        <taxon>Streptococcus mitis group</taxon>
    </lineage>
</organism>
<name>A0A3B0BDW2_9STRE</name>
<reference evidence="2 3" key="1">
    <citation type="submission" date="2018-09" db="EMBL/GenBank/DDBJ databases">
        <title>Draft genome sequence of Streptococcus sp. KCOM 1699 (=ChDC B353).</title>
        <authorList>
            <person name="Kook J.-K."/>
            <person name="Park S.-N."/>
            <person name="Lim Y.K."/>
        </authorList>
    </citation>
    <scope>NUCLEOTIDE SEQUENCE [LARGE SCALE GENOMIC DNA]</scope>
    <source>
        <strain evidence="2 3">ChDC B353</strain>
    </source>
</reference>
<evidence type="ECO:0000313" key="3">
    <source>
        <dbReference type="Proteomes" id="UP000280509"/>
    </source>
</evidence>
<dbReference type="SUPFAM" id="SSF48452">
    <property type="entry name" value="TPR-like"/>
    <property type="match status" value="1"/>
</dbReference>
<accession>A0A3B0BDW2</accession>
<dbReference type="Proteomes" id="UP000280509">
    <property type="component" value="Unassembled WGS sequence"/>
</dbReference>
<keyword evidence="3" id="KW-1185">Reference proteome</keyword>
<evidence type="ECO:0000259" key="1">
    <source>
        <dbReference type="Pfam" id="PF00931"/>
    </source>
</evidence>
<gene>
    <name evidence="2" type="ORF">D7D54_08490</name>
</gene>
<dbReference type="Gene3D" id="3.40.50.300">
    <property type="entry name" value="P-loop containing nucleotide triphosphate hydrolases"/>
    <property type="match status" value="1"/>
</dbReference>
<dbReference type="AlphaFoldDB" id="A0A3B0BDW2"/>
<evidence type="ECO:0000313" key="2">
    <source>
        <dbReference type="EMBL" id="RKN71333.1"/>
    </source>
</evidence>
<dbReference type="Gene3D" id="1.25.40.10">
    <property type="entry name" value="Tetratricopeptide repeat domain"/>
    <property type="match status" value="2"/>
</dbReference>